<dbReference type="EMBL" id="CASHTH010001170">
    <property type="protein sequence ID" value="CAI8012232.1"/>
    <property type="molecule type" value="Genomic_DNA"/>
</dbReference>
<keyword evidence="5 9" id="KW-0735">Signal-anchor</keyword>
<proteinExistence type="inferred from homology"/>
<dbReference type="EC" id="2.4.1.-" evidence="9"/>
<comment type="subcellular location">
    <subcellularLocation>
        <location evidence="1 9">Golgi apparatus</location>
        <location evidence="1 9">Golgi stack membrane</location>
        <topology evidence="1 9">Single-pass type II membrane protein</topology>
    </subcellularLocation>
</comment>
<evidence type="ECO:0000256" key="5">
    <source>
        <dbReference type="ARBA" id="ARBA00022968"/>
    </source>
</evidence>
<dbReference type="Proteomes" id="UP001174909">
    <property type="component" value="Unassembled WGS sequence"/>
</dbReference>
<reference evidence="10" key="1">
    <citation type="submission" date="2023-03" db="EMBL/GenBank/DDBJ databases">
        <authorList>
            <person name="Steffen K."/>
            <person name="Cardenas P."/>
        </authorList>
    </citation>
    <scope>NUCLEOTIDE SEQUENCE</scope>
</reference>
<comment type="similarity">
    <text evidence="2 9">Belongs to the chondroitin N-acetylgalactosaminyltransferase family.</text>
</comment>
<dbReference type="InterPro" id="IPR051227">
    <property type="entry name" value="CS_glycosyltransferase"/>
</dbReference>
<keyword evidence="3 9" id="KW-0808">Transferase</keyword>
<name>A0AA35RJJ3_GEOBA</name>
<dbReference type="GO" id="GO:0032580">
    <property type="term" value="C:Golgi cisterna membrane"/>
    <property type="evidence" value="ECO:0007669"/>
    <property type="project" value="UniProtKB-SubCell"/>
</dbReference>
<dbReference type="GO" id="GO:0008376">
    <property type="term" value="F:acetylgalactosaminyltransferase activity"/>
    <property type="evidence" value="ECO:0007669"/>
    <property type="project" value="InterPro"/>
</dbReference>
<dbReference type="Gene3D" id="3.90.550.10">
    <property type="entry name" value="Spore Coat Polysaccharide Biosynthesis Protein SpsA, Chain A"/>
    <property type="match status" value="1"/>
</dbReference>
<dbReference type="Pfam" id="PF05679">
    <property type="entry name" value="CHGN"/>
    <property type="match status" value="1"/>
</dbReference>
<dbReference type="InterPro" id="IPR029044">
    <property type="entry name" value="Nucleotide-diphossugar_trans"/>
</dbReference>
<keyword evidence="8 9" id="KW-0472">Membrane</keyword>
<dbReference type="InterPro" id="IPR008428">
    <property type="entry name" value="Chond_GalNAc"/>
</dbReference>
<evidence type="ECO:0000256" key="3">
    <source>
        <dbReference type="ARBA" id="ARBA00022679"/>
    </source>
</evidence>
<protein>
    <recommendedName>
        <fullName evidence="9">Hexosyltransferase</fullName>
        <ecNumber evidence="9">2.4.1.-</ecNumber>
    </recommendedName>
</protein>
<keyword evidence="6 9" id="KW-1133">Transmembrane helix</keyword>
<feature type="transmembrane region" description="Helical" evidence="9">
    <location>
        <begin position="21"/>
        <end position="42"/>
    </location>
</feature>
<dbReference type="PANTHER" id="PTHR12369:SF11">
    <property type="entry name" value="HEXOSYLTRANSFERASE"/>
    <property type="match status" value="1"/>
</dbReference>
<organism evidence="10 11">
    <name type="scientific">Geodia barretti</name>
    <name type="common">Barrett's horny sponge</name>
    <dbReference type="NCBI Taxonomy" id="519541"/>
    <lineage>
        <taxon>Eukaryota</taxon>
        <taxon>Metazoa</taxon>
        <taxon>Porifera</taxon>
        <taxon>Demospongiae</taxon>
        <taxon>Heteroscleromorpha</taxon>
        <taxon>Tetractinellida</taxon>
        <taxon>Astrophorina</taxon>
        <taxon>Geodiidae</taxon>
        <taxon>Geodia</taxon>
    </lineage>
</organism>
<evidence type="ECO:0000313" key="11">
    <source>
        <dbReference type="Proteomes" id="UP001174909"/>
    </source>
</evidence>
<evidence type="ECO:0000256" key="4">
    <source>
        <dbReference type="ARBA" id="ARBA00022692"/>
    </source>
</evidence>
<keyword evidence="7 9" id="KW-0333">Golgi apparatus</keyword>
<gene>
    <name evidence="10" type="ORF">GBAR_LOCUS7848</name>
</gene>
<sequence>MMMPRGRRRGLAVDRHNMKNRAAFLVGCMAGCLLSSAFYIWWSGRLMMTSERYPVGTNGISSYLQPSAGFFSHSADRAWTLASELRNKKRLLVVVLTGRSRLNDTLTTLRETWASPSLGSYDSGVDYAIFVAGEGPSIPRVYWLRHMHDYNLKNGGNLRQVFNVLRYLRSSYVRHYHWFLLASENTYVALKDVEEMLGRLDPSKPVYMGRFASTDRDVMARLHLLPTEYFCEWGPGIVLSNAALVSVAEHLDSCKQHAGMFGSSTNTSHGLKLGRGDVELGRCFSRRVGIQCTSSHEAQSYFVSDPDGYSRSPERLWYSSQFQNLLTLYPVTEFQHMLALHQFVQTRSLQSQAQRLALTQNLSNQICKQVTSEFAAPLTEPDARYCRMRSSNNCTPLSTPVESDVVLDEMPPIFKAMNRYEVVAWSYMTPRGVYQSTTIVPVYAAGGELREEINFILNKVISTVNLREATEWIVWRFISCHLRYSGTRGREYVLDVILEEKRERRRKRRRWRVLRPHGPGLVLHEDSGEGVLTKTVNIIVPISRVGSRFNEFLLNYERQVLLENQNAALILVVFGSEVESVNHTITLYQARHPDADFTVVTGEGSFTRSVGLDTGMSHIEDSELAFICDVDMTFDASFLDRCRLNTVQGSRVYYPEFFKYYDMDYVYRFKRRPAELGIKREHGHWASYSYGMACMYKSDYLASGGFDTGITGWGGEDVDLFERVLKTGIEVLKAPDPSLRHRYHEKTCSLSLSREQFINCISSRNEGLADRMQLAEYVYYLEDKCGIKDRPLWS</sequence>
<comment type="caution">
    <text evidence="10">The sequence shown here is derived from an EMBL/GenBank/DDBJ whole genome shotgun (WGS) entry which is preliminary data.</text>
</comment>
<dbReference type="PANTHER" id="PTHR12369">
    <property type="entry name" value="CHONDROITIN SYNTHASE"/>
    <property type="match status" value="1"/>
</dbReference>
<evidence type="ECO:0000256" key="6">
    <source>
        <dbReference type="ARBA" id="ARBA00022989"/>
    </source>
</evidence>
<evidence type="ECO:0000256" key="7">
    <source>
        <dbReference type="ARBA" id="ARBA00023034"/>
    </source>
</evidence>
<evidence type="ECO:0000256" key="8">
    <source>
        <dbReference type="ARBA" id="ARBA00023136"/>
    </source>
</evidence>
<evidence type="ECO:0000313" key="10">
    <source>
        <dbReference type="EMBL" id="CAI8012232.1"/>
    </source>
</evidence>
<dbReference type="AlphaFoldDB" id="A0AA35RJJ3"/>
<evidence type="ECO:0000256" key="9">
    <source>
        <dbReference type="RuleBase" id="RU364016"/>
    </source>
</evidence>
<accession>A0AA35RJJ3</accession>
<keyword evidence="11" id="KW-1185">Reference proteome</keyword>
<dbReference type="Gene3D" id="3.90.550.50">
    <property type="match status" value="1"/>
</dbReference>
<evidence type="ECO:0000256" key="1">
    <source>
        <dbReference type="ARBA" id="ARBA00004447"/>
    </source>
</evidence>
<keyword evidence="4 9" id="KW-0812">Transmembrane</keyword>
<dbReference type="SUPFAM" id="SSF53448">
    <property type="entry name" value="Nucleotide-diphospho-sugar transferases"/>
    <property type="match status" value="1"/>
</dbReference>
<evidence type="ECO:0000256" key="2">
    <source>
        <dbReference type="ARBA" id="ARBA00009239"/>
    </source>
</evidence>